<reference evidence="3 4" key="1">
    <citation type="journal article" date="2019" name="Sci. Rep.">
        <title>Orb-weaving spider Araneus ventricosus genome elucidates the spidroin gene catalogue.</title>
        <authorList>
            <person name="Kono N."/>
            <person name="Nakamura H."/>
            <person name="Ohtoshi R."/>
            <person name="Moran D.A.P."/>
            <person name="Shinohara A."/>
            <person name="Yoshida Y."/>
            <person name="Fujiwara M."/>
            <person name="Mori M."/>
            <person name="Tomita M."/>
            <person name="Arakawa K."/>
        </authorList>
    </citation>
    <scope>NUCLEOTIDE SEQUENCE [LARGE SCALE GENOMIC DNA]</scope>
</reference>
<gene>
    <name evidence="3" type="primary">R1A1-elementORF2_13</name>
    <name evidence="3" type="ORF">AVEN_102875_1</name>
</gene>
<evidence type="ECO:0000313" key="4">
    <source>
        <dbReference type="Proteomes" id="UP000499080"/>
    </source>
</evidence>
<proteinExistence type="predicted"/>
<dbReference type="Pfam" id="PF00075">
    <property type="entry name" value="RNase_H"/>
    <property type="match status" value="1"/>
</dbReference>
<dbReference type="Gene3D" id="3.30.420.10">
    <property type="entry name" value="Ribonuclease H-like superfamily/Ribonuclease H"/>
    <property type="match status" value="1"/>
</dbReference>
<accession>A0A4Y2PU79</accession>
<dbReference type="CDD" id="cd01650">
    <property type="entry name" value="RT_nLTR_like"/>
    <property type="match status" value="1"/>
</dbReference>
<keyword evidence="4" id="KW-1185">Reference proteome</keyword>
<evidence type="ECO:0000259" key="2">
    <source>
        <dbReference type="PROSITE" id="PS50879"/>
    </source>
</evidence>
<dbReference type="GO" id="GO:0003676">
    <property type="term" value="F:nucleic acid binding"/>
    <property type="evidence" value="ECO:0007669"/>
    <property type="project" value="InterPro"/>
</dbReference>
<name>A0A4Y2PU79_ARAVE</name>
<protein>
    <recommendedName>
        <fullName evidence="5">Retrovirus-related Pol polyprotein from type-1 retrotransposable element R1</fullName>
    </recommendedName>
</protein>
<dbReference type="InterPro" id="IPR012337">
    <property type="entry name" value="RNaseH-like_sf"/>
</dbReference>
<dbReference type="AlphaFoldDB" id="A0A4Y2PU79"/>
<dbReference type="CDD" id="cd09276">
    <property type="entry name" value="Rnase_HI_RT_non_LTR"/>
    <property type="match status" value="1"/>
</dbReference>
<dbReference type="PANTHER" id="PTHR19446">
    <property type="entry name" value="REVERSE TRANSCRIPTASES"/>
    <property type="match status" value="1"/>
</dbReference>
<dbReference type="PROSITE" id="PS50878">
    <property type="entry name" value="RT_POL"/>
    <property type="match status" value="1"/>
</dbReference>
<evidence type="ECO:0000259" key="1">
    <source>
        <dbReference type="PROSITE" id="PS50878"/>
    </source>
</evidence>
<dbReference type="Proteomes" id="UP000499080">
    <property type="component" value="Unassembled WGS sequence"/>
</dbReference>
<dbReference type="SUPFAM" id="SSF53098">
    <property type="entry name" value="Ribonuclease H-like"/>
    <property type="match status" value="1"/>
</dbReference>
<dbReference type="InterPro" id="IPR000477">
    <property type="entry name" value="RT_dom"/>
</dbReference>
<dbReference type="EMBL" id="BGPR01011954">
    <property type="protein sequence ID" value="GBN53807.1"/>
    <property type="molecule type" value="Genomic_DNA"/>
</dbReference>
<feature type="domain" description="Reverse transcriptase" evidence="1">
    <location>
        <begin position="1"/>
        <end position="234"/>
    </location>
</feature>
<dbReference type="Pfam" id="PF00078">
    <property type="entry name" value="RVT_1"/>
    <property type="match status" value="1"/>
</dbReference>
<organism evidence="3 4">
    <name type="scientific">Araneus ventricosus</name>
    <name type="common">Orbweaver spider</name>
    <name type="synonym">Epeira ventricosa</name>
    <dbReference type="NCBI Taxonomy" id="182803"/>
    <lineage>
        <taxon>Eukaryota</taxon>
        <taxon>Metazoa</taxon>
        <taxon>Ecdysozoa</taxon>
        <taxon>Arthropoda</taxon>
        <taxon>Chelicerata</taxon>
        <taxon>Arachnida</taxon>
        <taxon>Araneae</taxon>
        <taxon>Araneomorphae</taxon>
        <taxon>Entelegynae</taxon>
        <taxon>Araneoidea</taxon>
        <taxon>Araneidae</taxon>
        <taxon>Araneus</taxon>
    </lineage>
</organism>
<dbReference type="InterPro" id="IPR002156">
    <property type="entry name" value="RNaseH_domain"/>
</dbReference>
<comment type="caution">
    <text evidence="3">The sequence shown here is derived from an EMBL/GenBank/DDBJ whole genome shotgun (WGS) entry which is preliminary data.</text>
</comment>
<dbReference type="InterPro" id="IPR036397">
    <property type="entry name" value="RNaseH_sf"/>
</dbReference>
<evidence type="ECO:0000313" key="3">
    <source>
        <dbReference type="EMBL" id="GBN53807.1"/>
    </source>
</evidence>
<dbReference type="PROSITE" id="PS50879">
    <property type="entry name" value="RNASE_H_1"/>
    <property type="match status" value="1"/>
</dbReference>
<evidence type="ECO:0008006" key="5">
    <source>
        <dbReference type="Google" id="ProtNLM"/>
    </source>
</evidence>
<dbReference type="OrthoDB" id="407198at2759"/>
<feature type="domain" description="RNase H type-1" evidence="2">
    <location>
        <begin position="403"/>
        <end position="532"/>
    </location>
</feature>
<sequence length="766" mass="87979">MDSDLIIDEAYPEFTLNEIEMCISRMKRDKAPGEDGLSLEIIEEIFYADNDWFVGVLNLCLKFGIFPKIWKESRVVLIPKSNKDLSNPESYRPICLLSVWGKILDKLMTQRLVYFLESNKLLDHRQYGFREGMGTLAALRMGSSCGPILWLIVANEALKMFPEQPGALVQAFADDFVILIKASASYRFTEISKNFVSCFESWAEKFNLRFSENKTKYIMIKARKNVTHFPGIHLYGKRIGYTNELKYLGIVFDPNYSFMTHLQRVQEKIVKINEKLRRVVRATWGLRPEMAKEIYQTILEKIILYGVEIWYRDGTKMNMKLLQIQRYPLLSITKAYKTTSNEALQVLSGCLPIDLKAQMICEIDSKLRGVNNVSTSVVTDFELEEKIIPWDVLRINWNLYNNMSSSFSVFTDGSKMNNRVGSAYVIYCGNDEIDFSMFRLSDNSSVFMAEAFAISKAVDEIIFRRMEYVDLITDSRSTLMSLYSLKEKRCFINSIKRKIVNYEGRINLKWVKAHEGTRGNERADFLAKLAIDKEEIDICFGVTKSEIKSSVKNKMMRRWQDRWNSSKNGGVTRSFFGEVCLRRVKGDFYLNQVFTGHGIFRTHQSRFYNKPIECQCGAEVGDTAHVLLACDLWKAKRDELKIKAARRKGVDGFSVETPGLLTGPVFHGVLHFLVTGEPLTFQKFFYVAEDMGVTWGNIGAVRRMLQDLPSKFYKELEGLIAHVWPRRCSGEALSHSRACPCACSLMVCLSLSNVLQYRSALTCTPL</sequence>
<dbReference type="GO" id="GO:0004523">
    <property type="term" value="F:RNA-DNA hybrid ribonuclease activity"/>
    <property type="evidence" value="ECO:0007669"/>
    <property type="project" value="InterPro"/>
</dbReference>